<evidence type="ECO:0000256" key="1">
    <source>
        <dbReference type="ARBA" id="ARBA00009619"/>
    </source>
</evidence>
<dbReference type="InterPro" id="IPR021298">
    <property type="entry name" value="CFAP298"/>
</dbReference>
<accession>A0AAD5ULJ3</accession>
<sequence>MVVINLKRGEETAFCYETTVNIEMPQLTNQLVELYNDYKRLDRLINATEDLILYGPEKPEMEKGYTEEQLDEIANNKPSQKVPVEMNGFTFYKVTCPTGTRVGLECGPEAAACIKSTLEQAKQIKQLKTLTRDDLKKQFDNVSAAITIVYPQGLPLHDPTRAALDNTEDLEGTQASKDVFVPGETSLWWAGKELKSNTLASYVGKNDKTKIMVKMQKAGQGQPIREPTLSEQEQKNLMAYYYRKEQENKELLENEEDDYLHSAWADPKSLKRAFNGMRDVKFNLK</sequence>
<keyword evidence="3" id="KW-1185">Reference proteome</keyword>
<dbReference type="PANTHER" id="PTHR13238:SF0">
    <property type="entry name" value="CILIA- AND FLAGELLA-ASSOCIATED PROTEIN 298"/>
    <property type="match status" value="1"/>
</dbReference>
<dbReference type="EMBL" id="JADGKB010000006">
    <property type="protein sequence ID" value="KAJ3261411.1"/>
    <property type="molecule type" value="Genomic_DNA"/>
</dbReference>
<dbReference type="GO" id="GO:0003352">
    <property type="term" value="P:regulation of cilium movement"/>
    <property type="evidence" value="ECO:0007669"/>
    <property type="project" value="InterPro"/>
</dbReference>
<gene>
    <name evidence="2" type="ORF">HK103_006019</name>
</gene>
<protein>
    <submittedName>
        <fullName evidence="2">Uncharacterized protein</fullName>
    </submittedName>
</protein>
<dbReference type="Proteomes" id="UP001210925">
    <property type="component" value="Unassembled WGS sequence"/>
</dbReference>
<evidence type="ECO:0000313" key="2">
    <source>
        <dbReference type="EMBL" id="KAJ3261411.1"/>
    </source>
</evidence>
<dbReference type="PANTHER" id="PTHR13238">
    <property type="entry name" value="PROTEIN C21ORF59"/>
    <property type="match status" value="1"/>
</dbReference>
<reference evidence="2" key="1">
    <citation type="submission" date="2020-05" db="EMBL/GenBank/DDBJ databases">
        <title>Phylogenomic resolution of chytrid fungi.</title>
        <authorList>
            <person name="Stajich J.E."/>
            <person name="Amses K."/>
            <person name="Simmons R."/>
            <person name="Seto K."/>
            <person name="Myers J."/>
            <person name="Bonds A."/>
            <person name="Quandt C.A."/>
            <person name="Barry K."/>
            <person name="Liu P."/>
            <person name="Grigoriev I."/>
            <person name="Longcore J.E."/>
            <person name="James T.Y."/>
        </authorList>
    </citation>
    <scope>NUCLEOTIDE SEQUENCE</scope>
    <source>
        <strain evidence="2">PLAUS21</strain>
    </source>
</reference>
<dbReference type="AlphaFoldDB" id="A0AAD5ULJ3"/>
<evidence type="ECO:0000313" key="3">
    <source>
        <dbReference type="Proteomes" id="UP001210925"/>
    </source>
</evidence>
<proteinExistence type="inferred from homology"/>
<name>A0AAD5ULJ3_9FUNG</name>
<comment type="caution">
    <text evidence="2">The sequence shown here is derived from an EMBL/GenBank/DDBJ whole genome shotgun (WGS) entry which is preliminary data.</text>
</comment>
<dbReference type="Pfam" id="PF11069">
    <property type="entry name" value="CFAP298"/>
    <property type="match status" value="1"/>
</dbReference>
<comment type="similarity">
    <text evidence="1">Belongs to the CFAP298 family.</text>
</comment>
<organism evidence="2 3">
    <name type="scientific">Boothiomyces macroporosus</name>
    <dbReference type="NCBI Taxonomy" id="261099"/>
    <lineage>
        <taxon>Eukaryota</taxon>
        <taxon>Fungi</taxon>
        <taxon>Fungi incertae sedis</taxon>
        <taxon>Chytridiomycota</taxon>
        <taxon>Chytridiomycota incertae sedis</taxon>
        <taxon>Chytridiomycetes</taxon>
        <taxon>Rhizophydiales</taxon>
        <taxon>Terramycetaceae</taxon>
        <taxon>Boothiomyces</taxon>
    </lineage>
</organism>